<accession>A0ABT0B6D3</accession>
<comment type="subcellular location">
    <subcellularLocation>
        <location evidence="1">Membrane</location>
    </subcellularLocation>
</comment>
<name>A0ABT0B6D3_9SPHN</name>
<keyword evidence="8" id="KW-1185">Reference proteome</keyword>
<evidence type="ECO:0000256" key="5">
    <source>
        <dbReference type="PROSITE-ProRule" id="PRU00339"/>
    </source>
</evidence>
<proteinExistence type="predicted"/>
<evidence type="ECO:0000313" key="8">
    <source>
        <dbReference type="Proteomes" id="UP001162880"/>
    </source>
</evidence>
<dbReference type="GO" id="GO:0016757">
    <property type="term" value="F:glycosyltransferase activity"/>
    <property type="evidence" value="ECO:0007669"/>
    <property type="project" value="UniProtKB-KW"/>
</dbReference>
<dbReference type="SUPFAM" id="SSF48452">
    <property type="entry name" value="TPR-like"/>
    <property type="match status" value="1"/>
</dbReference>
<keyword evidence="3 7" id="KW-0808">Transferase</keyword>
<feature type="domain" description="Glycosyltransferase 2-like" evidence="6">
    <location>
        <begin position="382"/>
        <end position="490"/>
    </location>
</feature>
<comment type="caution">
    <text evidence="7">The sequence shown here is derived from an EMBL/GenBank/DDBJ whole genome shotgun (WGS) entry which is preliminary data.</text>
</comment>
<keyword evidence="4" id="KW-0472">Membrane</keyword>
<dbReference type="PANTHER" id="PTHR43179">
    <property type="entry name" value="RHAMNOSYLTRANSFERASE WBBL"/>
    <property type="match status" value="1"/>
</dbReference>
<feature type="domain" description="Glycosyltransferase 2-like" evidence="6">
    <location>
        <begin position="640"/>
        <end position="774"/>
    </location>
</feature>
<gene>
    <name evidence="7" type="ORF">MTR64_18720</name>
</gene>
<evidence type="ECO:0000256" key="1">
    <source>
        <dbReference type="ARBA" id="ARBA00004370"/>
    </source>
</evidence>
<sequence length="1230" mass="138027">MAREIGNGMKNTLMVKLGRASRRQAMDCRARGDEARDSRAWAVAADHYEAYLVHNPEDFGIRVQLGHMRKEAGALQAAEAAYAQALKLRPDDADLLLNLGHLSKLQGRLEDAARYYVKSARQVRGGYAMAELRGGWLPEDVRQRFMQELDTRDAATEKALQRVTKGARVSEGWGLHSDRATGGVVFGFDPRIKLELSAEVRAAPVAVIEIEFDRVGAFSCPAGVLYLDTGKGFREEDRLDVIYPEGERCSLTLFLAAPAAIRQVRWDPTELPQGGISIKRIEVSGISDLDMLVERVSAEDVVWTYDYNRTAPEEMRRCFGAFFAHSPLTADDFAVLQGFLPTSSDRGRDYAHWCFRYANPGVEEYERMKVMIGEMTWRPTFSFVMPVYNTPPHLLREVLDAMLGQNYPDFEICIADDCSSKAEVAKILREYADRYPAVRWVRRTLNGHISAASNSALDLASGDFVVLVDHDDLIPPYALFVVAAYINRFPDAKILFSDEDKISLTGERFDPYFKSAYNEYLMFGHNMVSHLGIYDRQLLTDVGGFRMGLEGSQDYDLFLRASERIDPAQIIHIPHVLYHWRQVPGSTAISANQKDYAELAARNSINGHFERTRMPLQSVAGHAPGNSAITPRREYATPVSIIIPTRNGLELLRSCIDSIVERCPANVEILIADNDSDDAATLAFLEEAPSLYKQVQLRVARTPGPFNFSAINNQAAAAATGEILCFLNNDTEVLAPGWIDRARGLLAMDDVGAVGGKLLYPDGAIQHFGLVTGMYGHRVAGGVHLFQPADGYGYFSKPCMIQEFSAATAACLFVSKDMFDAVGGFEEELAVAYNDVDLCLKVRRIGKRVLCDPSIRLLHKESRSRGSDASKIKRERLDREAEWMRRRWGKTLDEDPFFSPNHSLDRPDFALAYPPRQQWPWELGDTDAPRVAPGKMARAPQYFGRRERPGCGFLAVCAIMKNEATNIVEWLAYHHALGVEKFYLYDNRSTDHVGELLQPLVAQGIVEIIPWPINPGQLEAYDDFADRYGANWTWTAFIDADEFINPYGFESITSFLGGFEDASAVAVQWMNYGPNGHDTPPSGLLIEAYTKRFEDFNPIHQHVKTIVRMGDYVRARSPHSFWVNGRVVDEYNQEIDVNAGDYAIMPIRAHTGICLNHYYTRSRAEWYAKVARGMADSAANAPNRRDPAWIEAYEREALSEDHTITRFSAMTREVITNWGYAEGPSLSPVD</sequence>
<dbReference type="InterPro" id="IPR001173">
    <property type="entry name" value="Glyco_trans_2-like"/>
</dbReference>
<dbReference type="PANTHER" id="PTHR43179:SF7">
    <property type="entry name" value="RHAMNOSYLTRANSFERASE WBBL"/>
    <property type="match status" value="1"/>
</dbReference>
<dbReference type="InterPro" id="IPR008166">
    <property type="entry name" value="Glyco_transf_92"/>
</dbReference>
<dbReference type="SUPFAM" id="SSF53448">
    <property type="entry name" value="Nucleotide-diphospho-sugar transferases"/>
    <property type="match status" value="3"/>
</dbReference>
<dbReference type="RefSeq" id="WP_243996031.1">
    <property type="nucleotide sequence ID" value="NZ_JALHLE010000038.1"/>
</dbReference>
<reference evidence="7" key="1">
    <citation type="submission" date="2022-03" db="EMBL/GenBank/DDBJ databases">
        <title>Identification of a novel bacterium isolated from mangrove sediments.</title>
        <authorList>
            <person name="Pan X."/>
        </authorList>
    </citation>
    <scope>NUCLEOTIDE SEQUENCE</scope>
    <source>
        <strain evidence="7">B2580</strain>
    </source>
</reference>
<dbReference type="Pfam" id="PF00535">
    <property type="entry name" value="Glycos_transf_2"/>
    <property type="match status" value="2"/>
</dbReference>
<dbReference type="Gene3D" id="3.90.550.10">
    <property type="entry name" value="Spore Coat Polysaccharide Biosynthesis Protein SpsA, Chain A"/>
    <property type="match status" value="2"/>
</dbReference>
<dbReference type="Gene3D" id="1.25.40.10">
    <property type="entry name" value="Tetratricopeptide repeat domain"/>
    <property type="match status" value="1"/>
</dbReference>
<dbReference type="EMBL" id="JALHLE010000038">
    <property type="protein sequence ID" value="MCJ2180610.1"/>
    <property type="molecule type" value="Genomic_DNA"/>
</dbReference>
<organism evidence="7 8">
    <name type="scientific">Novosphingobium album</name>
    <name type="common">ex Hu et al. 2023</name>
    <dbReference type="NCBI Taxonomy" id="2930093"/>
    <lineage>
        <taxon>Bacteria</taxon>
        <taxon>Pseudomonadati</taxon>
        <taxon>Pseudomonadota</taxon>
        <taxon>Alphaproteobacteria</taxon>
        <taxon>Sphingomonadales</taxon>
        <taxon>Sphingomonadaceae</taxon>
        <taxon>Novosphingobium</taxon>
    </lineage>
</organism>
<dbReference type="PROSITE" id="PS50005">
    <property type="entry name" value="TPR"/>
    <property type="match status" value="1"/>
</dbReference>
<feature type="repeat" description="TPR" evidence="5">
    <location>
        <begin position="59"/>
        <end position="92"/>
    </location>
</feature>
<keyword evidence="5" id="KW-0802">TPR repeat</keyword>
<evidence type="ECO:0000259" key="6">
    <source>
        <dbReference type="Pfam" id="PF00535"/>
    </source>
</evidence>
<evidence type="ECO:0000256" key="4">
    <source>
        <dbReference type="ARBA" id="ARBA00023136"/>
    </source>
</evidence>
<dbReference type="InterPro" id="IPR029044">
    <property type="entry name" value="Nucleotide-diphossugar_trans"/>
</dbReference>
<evidence type="ECO:0000256" key="2">
    <source>
        <dbReference type="ARBA" id="ARBA00022676"/>
    </source>
</evidence>
<evidence type="ECO:0000256" key="3">
    <source>
        <dbReference type="ARBA" id="ARBA00022679"/>
    </source>
</evidence>
<dbReference type="CDD" id="cd04186">
    <property type="entry name" value="GT_2_like_c"/>
    <property type="match status" value="1"/>
</dbReference>
<dbReference type="Proteomes" id="UP001162880">
    <property type="component" value="Unassembled WGS sequence"/>
</dbReference>
<dbReference type="Pfam" id="PF01697">
    <property type="entry name" value="Glyco_transf_92"/>
    <property type="match status" value="1"/>
</dbReference>
<evidence type="ECO:0000313" key="7">
    <source>
        <dbReference type="EMBL" id="MCJ2180610.1"/>
    </source>
</evidence>
<keyword evidence="2 7" id="KW-0328">Glycosyltransferase</keyword>
<dbReference type="SMART" id="SM00028">
    <property type="entry name" value="TPR"/>
    <property type="match status" value="2"/>
</dbReference>
<protein>
    <submittedName>
        <fullName evidence="7">Glycosyltransferase</fullName>
        <ecNumber evidence="7">2.4.-.-</ecNumber>
    </submittedName>
</protein>
<dbReference type="EC" id="2.4.-.-" evidence="7"/>
<dbReference type="CDD" id="cd04184">
    <property type="entry name" value="GT2_RfbC_Mx_like"/>
    <property type="match status" value="1"/>
</dbReference>
<dbReference type="InterPro" id="IPR019734">
    <property type="entry name" value="TPR_rpt"/>
</dbReference>
<dbReference type="InterPro" id="IPR011990">
    <property type="entry name" value="TPR-like_helical_dom_sf"/>
</dbReference>